<dbReference type="Gene3D" id="3.40.33.10">
    <property type="entry name" value="CAP"/>
    <property type="match status" value="1"/>
</dbReference>
<keyword evidence="3" id="KW-1185">Reference proteome</keyword>
<feature type="domain" description="SCP" evidence="1">
    <location>
        <begin position="102"/>
        <end position="209"/>
    </location>
</feature>
<evidence type="ECO:0000313" key="2">
    <source>
        <dbReference type="EMBL" id="RVU48479.1"/>
    </source>
</evidence>
<dbReference type="InterPro" id="IPR035940">
    <property type="entry name" value="CAP_sf"/>
</dbReference>
<reference evidence="2 3" key="1">
    <citation type="submission" date="2019-01" db="EMBL/GenBank/DDBJ databases">
        <title>Lujinxingia litoralis gen. nov., sp. nov. and Lujinxingia sediminis gen. nov., sp. nov., new members in the order Bradymonadales, isolated from coastal sediment.</title>
        <authorList>
            <person name="Li C.-M."/>
        </authorList>
    </citation>
    <scope>NUCLEOTIDE SEQUENCE [LARGE SCALE GENOMIC DNA]</scope>
    <source>
        <strain evidence="2 3">SEH01</strain>
    </source>
</reference>
<dbReference type="PROSITE" id="PS51257">
    <property type="entry name" value="PROKAR_LIPOPROTEIN"/>
    <property type="match status" value="1"/>
</dbReference>
<sequence length="218" mass="23541">MGWRAVVGAVVVVVMGCAAGSADQPVMRRYVEVEGGLGGAVADGDWEWAKSSRHVRCGEADIRGDDLGANVVEGGDVANWSSVVAERGDRCGDDYETALFRLANCERRERGLSELTCDMRLVALGRQHSADMRDRDFFSHVNPRGQGPFDRMEAVGIAYRAAAENIGLAPTVAHAHRGWMDSAGHRQNVLHEGLTHYGVGVVASEQGYFKTALFIALP</sequence>
<organism evidence="2 3">
    <name type="scientific">Lujinxingia sediminis</name>
    <dbReference type="NCBI Taxonomy" id="2480984"/>
    <lineage>
        <taxon>Bacteria</taxon>
        <taxon>Deltaproteobacteria</taxon>
        <taxon>Bradymonadales</taxon>
        <taxon>Lujinxingiaceae</taxon>
        <taxon>Lujinxingia</taxon>
    </lineage>
</organism>
<accession>A0ABY0CXP9</accession>
<evidence type="ECO:0000313" key="3">
    <source>
        <dbReference type="Proteomes" id="UP000282926"/>
    </source>
</evidence>
<dbReference type="RefSeq" id="WP_127779162.1">
    <property type="nucleotide sequence ID" value="NZ_SADD01000001.1"/>
</dbReference>
<comment type="caution">
    <text evidence="2">The sequence shown here is derived from an EMBL/GenBank/DDBJ whole genome shotgun (WGS) entry which is preliminary data.</text>
</comment>
<evidence type="ECO:0000259" key="1">
    <source>
        <dbReference type="Pfam" id="PF00188"/>
    </source>
</evidence>
<dbReference type="PANTHER" id="PTHR31157">
    <property type="entry name" value="SCP DOMAIN-CONTAINING PROTEIN"/>
    <property type="match status" value="1"/>
</dbReference>
<dbReference type="EMBL" id="SADD01000001">
    <property type="protein sequence ID" value="RVU48479.1"/>
    <property type="molecule type" value="Genomic_DNA"/>
</dbReference>
<dbReference type="InterPro" id="IPR014044">
    <property type="entry name" value="CAP_dom"/>
</dbReference>
<protein>
    <recommendedName>
        <fullName evidence="1">SCP domain-containing protein</fullName>
    </recommendedName>
</protein>
<proteinExistence type="predicted"/>
<dbReference type="Proteomes" id="UP000282926">
    <property type="component" value="Unassembled WGS sequence"/>
</dbReference>
<name>A0ABY0CXP9_9DELT</name>
<dbReference type="SUPFAM" id="SSF55797">
    <property type="entry name" value="PR-1-like"/>
    <property type="match status" value="1"/>
</dbReference>
<gene>
    <name evidence="2" type="ORF">EA187_03320</name>
</gene>
<dbReference type="Pfam" id="PF00188">
    <property type="entry name" value="CAP"/>
    <property type="match status" value="1"/>
</dbReference>
<dbReference type="CDD" id="cd05379">
    <property type="entry name" value="CAP_bacterial"/>
    <property type="match status" value="1"/>
</dbReference>
<dbReference type="PANTHER" id="PTHR31157:SF1">
    <property type="entry name" value="SCP DOMAIN-CONTAINING PROTEIN"/>
    <property type="match status" value="1"/>
</dbReference>